<evidence type="ECO:0000313" key="2">
    <source>
        <dbReference type="Proteomes" id="UP000004198"/>
    </source>
</evidence>
<keyword evidence="2" id="KW-1185">Reference proteome</keyword>
<dbReference type="AlphaFoldDB" id="C6PQL4"/>
<sequence length="33" mass="3922">MLQLVPMEFFLRCIPESILLIFVSYLFTDKKVS</sequence>
<proteinExistence type="predicted"/>
<gene>
    <name evidence="1" type="ORF">CcarbDRAFT_1081</name>
</gene>
<protein>
    <submittedName>
        <fullName evidence="1">Uncharacterized protein</fullName>
    </submittedName>
</protein>
<accession>C6PQL4</accession>
<evidence type="ECO:0000313" key="1">
    <source>
        <dbReference type="EMBL" id="EET88386.1"/>
    </source>
</evidence>
<dbReference type="Proteomes" id="UP000004198">
    <property type="component" value="Unassembled WGS sequence"/>
</dbReference>
<comment type="caution">
    <text evidence="1">The sequence shown here is derived from an EMBL/GenBank/DDBJ whole genome shotgun (WGS) entry which is preliminary data.</text>
</comment>
<dbReference type="EMBL" id="ACVI01000013">
    <property type="protein sequence ID" value="EET88386.1"/>
    <property type="molecule type" value="Genomic_DNA"/>
</dbReference>
<reference evidence="1 2" key="1">
    <citation type="submission" date="2009-06" db="EMBL/GenBank/DDBJ databases">
        <title>The draft genome of Clostridium carboxidivorans P7.</title>
        <authorList>
            <consortium name="US DOE Joint Genome Institute (JGI-PGF)"/>
            <person name="Lucas S."/>
            <person name="Copeland A."/>
            <person name="Lapidus A."/>
            <person name="Glavina del Rio T."/>
            <person name="Tice H."/>
            <person name="Bruce D."/>
            <person name="Goodwin L."/>
            <person name="Pitluck S."/>
            <person name="Larimer F."/>
            <person name="Land M.L."/>
            <person name="Hauser L."/>
            <person name="Hemme C.L."/>
        </authorList>
    </citation>
    <scope>NUCLEOTIDE SEQUENCE [LARGE SCALE GENOMIC DNA]</scope>
    <source>
        <strain evidence="1 2">P7</strain>
    </source>
</reference>
<name>C6PQL4_9CLOT</name>
<organism evidence="1 2">
    <name type="scientific">Clostridium carboxidivorans P7</name>
    <dbReference type="NCBI Taxonomy" id="536227"/>
    <lineage>
        <taxon>Bacteria</taxon>
        <taxon>Bacillati</taxon>
        <taxon>Bacillota</taxon>
        <taxon>Clostridia</taxon>
        <taxon>Eubacteriales</taxon>
        <taxon>Clostridiaceae</taxon>
        <taxon>Clostridium</taxon>
    </lineage>
</organism>
<feature type="non-terminal residue" evidence="1">
    <location>
        <position position="33"/>
    </location>
</feature>